<gene>
    <name evidence="3" type="ORF">MM415A00274_0031</name>
    <name evidence="2" type="ORF">MM415B00593_0033</name>
    <name evidence="1" type="ORF">TM448A02213_0011</name>
</gene>
<sequence>MKKLTRCKSTFFGTSASSQNIIDAIGRNEATIRRVNFLSLTYLQFVSLSGCIEKNTCVISILTPATNNTEIYGPEHVTKVISINERIKEITEKNSKNSFALYKRINEMRQEG</sequence>
<dbReference type="EMBL" id="MT142513">
    <property type="protein sequence ID" value="QJA83574.1"/>
    <property type="molecule type" value="Genomic_DNA"/>
</dbReference>
<dbReference type="EMBL" id="MT141503">
    <property type="protein sequence ID" value="QJA63706.1"/>
    <property type="molecule type" value="Genomic_DNA"/>
</dbReference>
<proteinExistence type="predicted"/>
<evidence type="ECO:0000313" key="3">
    <source>
        <dbReference type="EMBL" id="QJA83574.1"/>
    </source>
</evidence>
<protein>
    <submittedName>
        <fullName evidence="1">Uncharacterized protein</fullName>
    </submittedName>
</protein>
<evidence type="ECO:0000313" key="1">
    <source>
        <dbReference type="EMBL" id="QJA51588.1"/>
    </source>
</evidence>
<reference evidence="1" key="1">
    <citation type="submission" date="2020-03" db="EMBL/GenBank/DDBJ databases">
        <title>The deep terrestrial virosphere.</title>
        <authorList>
            <person name="Holmfeldt K."/>
            <person name="Nilsson E."/>
            <person name="Simone D."/>
            <person name="Lopez-Fernandez M."/>
            <person name="Wu X."/>
            <person name="de Brujin I."/>
            <person name="Lundin D."/>
            <person name="Andersson A."/>
            <person name="Bertilsson S."/>
            <person name="Dopson M."/>
        </authorList>
    </citation>
    <scope>NUCLEOTIDE SEQUENCE</scope>
    <source>
        <strain evidence="3">MM415A00274</strain>
        <strain evidence="2">MM415B00593</strain>
        <strain evidence="1">TM448A02213</strain>
    </source>
</reference>
<organism evidence="1">
    <name type="scientific">viral metagenome</name>
    <dbReference type="NCBI Taxonomy" id="1070528"/>
    <lineage>
        <taxon>unclassified sequences</taxon>
        <taxon>metagenomes</taxon>
        <taxon>organismal metagenomes</taxon>
    </lineage>
</organism>
<name>A0A6H1ZVP6_9ZZZZ</name>
<dbReference type="AlphaFoldDB" id="A0A6H1ZVP6"/>
<accession>A0A6H1ZVP6</accession>
<dbReference type="EMBL" id="MT144275">
    <property type="protein sequence ID" value="QJA51588.1"/>
    <property type="molecule type" value="Genomic_DNA"/>
</dbReference>
<evidence type="ECO:0000313" key="2">
    <source>
        <dbReference type="EMBL" id="QJA63706.1"/>
    </source>
</evidence>